<dbReference type="PANTHER" id="PTHR39083">
    <property type="entry name" value="CYCLIC DI-GMP-BINDING PROTEIN"/>
    <property type="match status" value="1"/>
</dbReference>
<dbReference type="EMBL" id="QSLN01000021">
    <property type="protein sequence ID" value="RDV81218.1"/>
    <property type="molecule type" value="Genomic_DNA"/>
</dbReference>
<keyword evidence="4 6" id="KW-1133">Transmembrane helix</keyword>
<dbReference type="Pfam" id="PF03170">
    <property type="entry name" value="BcsB"/>
    <property type="match status" value="2"/>
</dbReference>
<evidence type="ECO:0000256" key="5">
    <source>
        <dbReference type="ARBA" id="ARBA00023136"/>
    </source>
</evidence>
<dbReference type="GO" id="GO:0006011">
    <property type="term" value="P:UDP-alpha-D-glucose metabolic process"/>
    <property type="evidence" value="ECO:0007669"/>
    <property type="project" value="InterPro"/>
</dbReference>
<keyword evidence="5 6" id="KW-0472">Membrane</keyword>
<evidence type="ECO:0000256" key="1">
    <source>
        <dbReference type="ARBA" id="ARBA00004162"/>
    </source>
</evidence>
<dbReference type="InterPro" id="IPR018513">
    <property type="entry name" value="Cell_synthase_bac"/>
</dbReference>
<accession>A0A3D8P3L8</accession>
<evidence type="ECO:0000256" key="6">
    <source>
        <dbReference type="SAM" id="Phobius"/>
    </source>
</evidence>
<name>A0A3D8P3L8_9THEO</name>
<evidence type="ECO:0000313" key="8">
    <source>
        <dbReference type="Proteomes" id="UP000256329"/>
    </source>
</evidence>
<dbReference type="PANTHER" id="PTHR39083:SF1">
    <property type="entry name" value="CYCLIC DI-GMP-BINDING PROTEIN"/>
    <property type="match status" value="1"/>
</dbReference>
<evidence type="ECO:0000256" key="3">
    <source>
        <dbReference type="ARBA" id="ARBA00022692"/>
    </source>
</evidence>
<keyword evidence="3 6" id="KW-0812">Transmembrane</keyword>
<dbReference type="Proteomes" id="UP000256329">
    <property type="component" value="Unassembled WGS sequence"/>
</dbReference>
<protein>
    <recommendedName>
        <fullName evidence="9">Cellulose synthase</fullName>
    </recommendedName>
</protein>
<evidence type="ECO:0000256" key="4">
    <source>
        <dbReference type="ARBA" id="ARBA00022989"/>
    </source>
</evidence>
<feature type="transmembrane region" description="Helical" evidence="6">
    <location>
        <begin position="637"/>
        <end position="657"/>
    </location>
</feature>
<proteinExistence type="predicted"/>
<dbReference type="Gene3D" id="2.60.120.260">
    <property type="entry name" value="Galactose-binding domain-like"/>
    <property type="match status" value="2"/>
</dbReference>
<evidence type="ECO:0008006" key="9">
    <source>
        <dbReference type="Google" id="ProtNLM"/>
    </source>
</evidence>
<sequence>MLSVSEKGKTLAKAGIFTGTFFLTVFCFAVLLSPAFPEKASGQTEENTQIFTLARLGYPHDIQLGGSDPSFVFYVPVTPGMGFGKSAINLHLTFSPVLDPNSSIKVFVADSPVYTALLGDLRDAGQEVFVKVPLAGITPPPVPGVLKIEVRMHIFITDNICQDLATGNLWVVLHNDTSVTLAGVAQQPRNIADFLGGSFDRVYLVAPRTISAETATCYLKTYAFLRRFFRDKGVAVEVLPFGETPTAGPAIVIEDSGNSLHLDEKGVLHLGPGAADAFISSYRSLFLGKEIGIGVARASEAEETPVKISFEDLGYSPVTVRGIGDLKATYTFTLSDVGGRPANMRLVLFGRYTPLASDKDRLYLKIYLNGFLLKALPLGREGEINGFSVPIPDYALRQENTLELVYSYYPEVGNCVKGTMPFEGLFCNRSYLEVSGHRRDEYLSFSSIPGSFIGSAYVVLPEQDVTPYLLAAGNMLAAVRQMDRVPIQVQVAFASTGRDIEGALKKVEKGWVLFALPPDLMKEFHPPVDASGGKIVIYNPLTQERVFEAAADEPFGIAQVFYVFGKVPAVALSFHGQGTSEMQALARQLVNPDNLRRLRGNVAFCRDDQLVGFDVGKKMRARVEGEGKDLWYYYHRYRVPIFVGLLVVLSVLAYLVYIRLARYPARH</sequence>
<dbReference type="GO" id="GO:0005886">
    <property type="term" value="C:plasma membrane"/>
    <property type="evidence" value="ECO:0007669"/>
    <property type="project" value="UniProtKB-SubCell"/>
</dbReference>
<evidence type="ECO:0000256" key="2">
    <source>
        <dbReference type="ARBA" id="ARBA00022475"/>
    </source>
</evidence>
<dbReference type="RefSeq" id="WP_115793259.1">
    <property type="nucleotide sequence ID" value="NZ_QSLN01000021.1"/>
</dbReference>
<reference evidence="7 8" key="1">
    <citation type="submission" date="2018-08" db="EMBL/GenBank/DDBJ databases">
        <title>Form III RuBisCO-mediated autotrophy in Thermodesulfobium bacteria.</title>
        <authorList>
            <person name="Toshchakov S.V."/>
            <person name="Kublanov I.V."/>
            <person name="Frolov E."/>
            <person name="Bonch-Osmolovskaya E.A."/>
            <person name="Tourova T.P."/>
            <person name="Chernych N.A."/>
            <person name="Lebedinsky A.V."/>
        </authorList>
    </citation>
    <scope>NUCLEOTIDE SEQUENCE [LARGE SCALE GENOMIC DNA]</scope>
    <source>
        <strain evidence="7 8">SR</strain>
    </source>
</reference>
<dbReference type="OrthoDB" id="2440594at2"/>
<organism evidence="7 8">
    <name type="scientific">Ammonifex thiophilus</name>
    <dbReference type="NCBI Taxonomy" id="444093"/>
    <lineage>
        <taxon>Bacteria</taxon>
        <taxon>Bacillati</taxon>
        <taxon>Bacillota</taxon>
        <taxon>Clostridia</taxon>
        <taxon>Thermoanaerobacterales</taxon>
        <taxon>Thermoanaerobacteraceae</taxon>
        <taxon>Ammonifex</taxon>
    </lineage>
</organism>
<dbReference type="AlphaFoldDB" id="A0A3D8P3L8"/>
<evidence type="ECO:0000313" key="7">
    <source>
        <dbReference type="EMBL" id="RDV81218.1"/>
    </source>
</evidence>
<keyword evidence="8" id="KW-1185">Reference proteome</keyword>
<comment type="subcellular location">
    <subcellularLocation>
        <location evidence="1">Cell membrane</location>
        <topology evidence="1">Single-pass membrane protein</topology>
    </subcellularLocation>
</comment>
<keyword evidence="2" id="KW-1003">Cell membrane</keyword>
<gene>
    <name evidence="7" type="ORF">DXX99_09550</name>
</gene>
<comment type="caution">
    <text evidence="7">The sequence shown here is derived from an EMBL/GenBank/DDBJ whole genome shotgun (WGS) entry which is preliminary data.</text>
</comment>